<protein>
    <submittedName>
        <fullName evidence="2">Uncharacterized protein</fullName>
    </submittedName>
</protein>
<proteinExistence type="predicted"/>
<dbReference type="Proteomes" id="UP000176445">
    <property type="component" value="Unassembled WGS sequence"/>
</dbReference>
<comment type="caution">
    <text evidence="2">The sequence shown here is derived from an EMBL/GenBank/DDBJ whole genome shotgun (WGS) entry which is preliminary data.</text>
</comment>
<organism evidence="2 3">
    <name type="scientific">Candidatus Kaiserbacteria bacterium RIFCSPHIGHO2_01_FULL_54_36b</name>
    <dbReference type="NCBI Taxonomy" id="1798483"/>
    <lineage>
        <taxon>Bacteria</taxon>
        <taxon>Candidatus Kaiseribacteriota</taxon>
    </lineage>
</organism>
<reference evidence="2 3" key="1">
    <citation type="journal article" date="2016" name="Nat. Commun.">
        <title>Thousands of microbial genomes shed light on interconnected biogeochemical processes in an aquifer system.</title>
        <authorList>
            <person name="Anantharaman K."/>
            <person name="Brown C.T."/>
            <person name="Hug L.A."/>
            <person name="Sharon I."/>
            <person name="Castelle C.J."/>
            <person name="Probst A.J."/>
            <person name="Thomas B.C."/>
            <person name="Singh A."/>
            <person name="Wilkins M.J."/>
            <person name="Karaoz U."/>
            <person name="Brodie E.L."/>
            <person name="Williams K.H."/>
            <person name="Hubbard S.S."/>
            <person name="Banfield J.F."/>
        </authorList>
    </citation>
    <scope>NUCLEOTIDE SEQUENCE [LARGE SCALE GENOMIC DNA]</scope>
</reference>
<evidence type="ECO:0000256" key="1">
    <source>
        <dbReference type="SAM" id="MobiDB-lite"/>
    </source>
</evidence>
<dbReference type="EMBL" id="MFKW01000057">
    <property type="protein sequence ID" value="OGG50081.1"/>
    <property type="molecule type" value="Genomic_DNA"/>
</dbReference>
<gene>
    <name evidence="2" type="ORF">A2704_06040</name>
</gene>
<evidence type="ECO:0000313" key="3">
    <source>
        <dbReference type="Proteomes" id="UP000176445"/>
    </source>
</evidence>
<name>A0A1F6CM45_9BACT</name>
<evidence type="ECO:0000313" key="2">
    <source>
        <dbReference type="EMBL" id="OGG50081.1"/>
    </source>
</evidence>
<dbReference type="AlphaFoldDB" id="A0A1F6CM45"/>
<accession>A0A1F6CM45</accession>
<feature type="region of interest" description="Disordered" evidence="1">
    <location>
        <begin position="70"/>
        <end position="93"/>
    </location>
</feature>
<sequence>MCIKHLRRYLLQGVSSPSDFEAFCVRFGARKIGGSRDEQNSFETLFKAKARQCGMSSVIAEDYLASMRGDGAQRSSGGVDDTGFEGALLPSRA</sequence>